<evidence type="ECO:0000313" key="3">
    <source>
        <dbReference type="Proteomes" id="UP001152798"/>
    </source>
</evidence>
<evidence type="ECO:0000256" key="1">
    <source>
        <dbReference type="SAM" id="Coils"/>
    </source>
</evidence>
<accession>A0A9P0MSD7</accession>
<feature type="coiled-coil region" evidence="1">
    <location>
        <begin position="49"/>
        <end position="83"/>
    </location>
</feature>
<sequence>MDQSTVLQLLDSELKKIKDSCNVLTEFSDVKKSICELINESECKNQAFLKDTVGENEELSKEILALEKELSQLEKQCSKEASSLAMQQKIADDQAREMKMMDDIKAQYNNRLAKAHAKPSKKDLDLLEKCRKKLEAYAKLTGVDWDFDSCDKNTLSGYVRNATDTKMKIFNININGKSREEIVDEMWKITQHIQYQYYDIPIHTNILSSIAYQ</sequence>
<proteinExistence type="predicted"/>
<dbReference type="Proteomes" id="UP001152798">
    <property type="component" value="Chromosome 5"/>
</dbReference>
<protein>
    <submittedName>
        <fullName evidence="2">Uncharacterized protein</fullName>
    </submittedName>
</protein>
<gene>
    <name evidence="2" type="ORF">NEZAVI_LOCUS10486</name>
</gene>
<organism evidence="2 3">
    <name type="scientific">Nezara viridula</name>
    <name type="common">Southern green stink bug</name>
    <name type="synonym">Cimex viridulus</name>
    <dbReference type="NCBI Taxonomy" id="85310"/>
    <lineage>
        <taxon>Eukaryota</taxon>
        <taxon>Metazoa</taxon>
        <taxon>Ecdysozoa</taxon>
        <taxon>Arthropoda</taxon>
        <taxon>Hexapoda</taxon>
        <taxon>Insecta</taxon>
        <taxon>Pterygota</taxon>
        <taxon>Neoptera</taxon>
        <taxon>Paraneoptera</taxon>
        <taxon>Hemiptera</taxon>
        <taxon>Heteroptera</taxon>
        <taxon>Panheteroptera</taxon>
        <taxon>Pentatomomorpha</taxon>
        <taxon>Pentatomoidea</taxon>
        <taxon>Pentatomidae</taxon>
        <taxon>Pentatominae</taxon>
        <taxon>Nezara</taxon>
    </lineage>
</organism>
<keyword evidence="3" id="KW-1185">Reference proteome</keyword>
<dbReference type="OrthoDB" id="6610031at2759"/>
<dbReference type="AlphaFoldDB" id="A0A9P0MSD7"/>
<keyword evidence="1" id="KW-0175">Coiled coil</keyword>
<evidence type="ECO:0000313" key="2">
    <source>
        <dbReference type="EMBL" id="CAH1401471.1"/>
    </source>
</evidence>
<dbReference type="EMBL" id="OV725081">
    <property type="protein sequence ID" value="CAH1401471.1"/>
    <property type="molecule type" value="Genomic_DNA"/>
</dbReference>
<name>A0A9P0MSD7_NEZVI</name>
<dbReference type="Gene3D" id="3.30.160.570">
    <property type="entry name" value="Ncd80 complex, Spc24 subunit"/>
    <property type="match status" value="1"/>
</dbReference>
<reference evidence="2" key="1">
    <citation type="submission" date="2022-01" db="EMBL/GenBank/DDBJ databases">
        <authorList>
            <person name="King R."/>
        </authorList>
    </citation>
    <scope>NUCLEOTIDE SEQUENCE</scope>
</reference>